<dbReference type="Proteomes" id="UP001203036">
    <property type="component" value="Unassembled WGS sequence"/>
</dbReference>
<organism evidence="1 2">
    <name type="scientific">Lutimaribacter degradans</name>
    <dbReference type="NCBI Taxonomy" id="2945989"/>
    <lineage>
        <taxon>Bacteria</taxon>
        <taxon>Pseudomonadati</taxon>
        <taxon>Pseudomonadota</taxon>
        <taxon>Alphaproteobacteria</taxon>
        <taxon>Rhodobacterales</taxon>
        <taxon>Roseobacteraceae</taxon>
        <taxon>Lutimaribacter</taxon>
    </lineage>
</organism>
<protein>
    <submittedName>
        <fullName evidence="1">Peptide chain release factor N(5)-glutamine methyltransferase</fullName>
        <ecNumber evidence="1">2.1.1.297</ecNumber>
    </submittedName>
</protein>
<sequence length="282" mass="29984">MSGFFARGRLFDLEESDQERLNAAAVRLRDAGLDNARGEAQMLWASVFATDGRDRGAALQEFDHRVGQRAARMPMSHILGGRDFFAHRFAVTADVLDPRPETETLVSLALERPWTRVLDLGTGSGAIVISLLAARAGASGMGTDLSQGALEIAAQNARQIGVADRLALRQGAWFDAVPGDAVFDLIVSNPPYISSDEMSRLAPELSFEPRMALTDEGDGLSAYRAICARAAAHLSAGAPLMVEIGHSQGAAVAALFDAAGFRAVRVLPDLDGRDRVVTGDAP</sequence>
<keyword evidence="1" id="KW-0808">Transferase</keyword>
<evidence type="ECO:0000313" key="1">
    <source>
        <dbReference type="EMBL" id="MCM2561218.1"/>
    </source>
</evidence>
<dbReference type="EMBL" id="JAMQGO010000001">
    <property type="protein sequence ID" value="MCM2561218.1"/>
    <property type="molecule type" value="Genomic_DNA"/>
</dbReference>
<accession>A0ACC5ZSB9</accession>
<comment type="caution">
    <text evidence="1">The sequence shown here is derived from an EMBL/GenBank/DDBJ whole genome shotgun (WGS) entry which is preliminary data.</text>
</comment>
<dbReference type="EC" id="2.1.1.297" evidence="1"/>
<keyword evidence="2" id="KW-1185">Reference proteome</keyword>
<proteinExistence type="predicted"/>
<evidence type="ECO:0000313" key="2">
    <source>
        <dbReference type="Proteomes" id="UP001203036"/>
    </source>
</evidence>
<gene>
    <name evidence="1" type="primary">prmC</name>
    <name evidence="1" type="ORF">M8744_03575</name>
</gene>
<reference evidence="1" key="1">
    <citation type="submission" date="2022-06" db="EMBL/GenBank/DDBJ databases">
        <title>Lutimaribacter sp. EGI FJ00013, a novel bacterium isolated from a salt lake sediment enrichment.</title>
        <authorList>
            <person name="Gao L."/>
            <person name="Fang B.-Z."/>
            <person name="Li W.-J."/>
        </authorList>
    </citation>
    <scope>NUCLEOTIDE SEQUENCE</scope>
    <source>
        <strain evidence="1">EGI FJ00013</strain>
    </source>
</reference>
<keyword evidence="1" id="KW-0489">Methyltransferase</keyword>
<name>A0ACC5ZSB9_9RHOB</name>